<dbReference type="EMBL" id="CP001936">
    <property type="protein sequence ID" value="ADD02643.1"/>
    <property type="molecule type" value="Genomic_DNA"/>
</dbReference>
<dbReference type="KEGG" id="tit:Thit_1384"/>
<evidence type="ECO:0000313" key="1">
    <source>
        <dbReference type="EMBL" id="ADD02643.1"/>
    </source>
</evidence>
<dbReference type="Pfam" id="PF05521">
    <property type="entry name" value="Phage_HCP"/>
    <property type="match status" value="1"/>
</dbReference>
<dbReference type="HOGENOM" id="CLU_2036944_0_0_9"/>
<proteinExistence type="predicted"/>
<sequence length="121" mass="14077">MVIETLRKSHLQLIEEVPTEVMILRTTKDEDGAGGFIETGETKIGPIKVRITPITRAIRNTYSEAGETTKEQWQIFAPYDADIRQKDRLEYEDKELEIIRVTKRWYRGEVYAIQCEAEEVS</sequence>
<keyword evidence="2" id="KW-1185">Reference proteome</keyword>
<dbReference type="InterPro" id="IPR008767">
    <property type="entry name" value="Phage_SPP1_head-tail_adaptor"/>
</dbReference>
<protein>
    <submittedName>
        <fullName evidence="1">Phage head-tail adaptor</fullName>
    </submittedName>
</protein>
<dbReference type="Proteomes" id="UP000001552">
    <property type="component" value="Chromosome"/>
</dbReference>
<dbReference type="Gene3D" id="2.40.10.270">
    <property type="entry name" value="Bacteriophage SPP1 head-tail adaptor protein"/>
    <property type="match status" value="1"/>
</dbReference>
<dbReference type="OrthoDB" id="9989572at2"/>
<dbReference type="NCBIfam" id="TIGR01563">
    <property type="entry name" value="gp16_SPP1"/>
    <property type="match status" value="1"/>
</dbReference>
<gene>
    <name evidence="1" type="ordered locus">Thit_1384</name>
</gene>
<accession>D3T341</accession>
<dbReference type="InterPro" id="IPR038666">
    <property type="entry name" value="SSP1_head-tail_sf"/>
</dbReference>
<dbReference type="AlphaFoldDB" id="D3T341"/>
<name>D3T341_THEIA</name>
<organism evidence="1 2">
    <name type="scientific">Thermoanaerobacter italicus (strain DSM 9252 / Ab9)</name>
    <dbReference type="NCBI Taxonomy" id="580331"/>
    <lineage>
        <taxon>Bacteria</taxon>
        <taxon>Bacillati</taxon>
        <taxon>Bacillota</taxon>
        <taxon>Clostridia</taxon>
        <taxon>Thermoanaerobacterales</taxon>
        <taxon>Thermoanaerobacteraceae</taxon>
        <taxon>Thermoanaerobacter</taxon>
    </lineage>
</organism>
<reference evidence="1" key="1">
    <citation type="submission" date="2010-02" db="EMBL/GenBank/DDBJ databases">
        <title>Complete sequence of Thermoanaerobacter italicus Ab9.</title>
        <authorList>
            <consortium name="US DOE Joint Genome Institute"/>
            <person name="Lucas S."/>
            <person name="Copeland A."/>
            <person name="Lapidus A."/>
            <person name="Cheng J.-F."/>
            <person name="Bruce D."/>
            <person name="Goodwin L."/>
            <person name="Pitluck S."/>
            <person name="Chertkov O."/>
            <person name="Detter J.C."/>
            <person name="Han C."/>
            <person name="Tapia R."/>
            <person name="Land M."/>
            <person name="Hauser L."/>
            <person name="Kyrpides N."/>
            <person name="Mikhailova N."/>
            <person name="Hemme C.L."/>
            <person name="Woyke T."/>
        </authorList>
    </citation>
    <scope>NUCLEOTIDE SEQUENCE [LARGE SCALE GENOMIC DNA]</scope>
    <source>
        <strain evidence="1">Ab9</strain>
    </source>
</reference>
<dbReference type="RefSeq" id="WP_004401108.1">
    <property type="nucleotide sequence ID" value="NC_013921.1"/>
</dbReference>
<evidence type="ECO:0000313" key="2">
    <source>
        <dbReference type="Proteomes" id="UP000001552"/>
    </source>
</evidence>